<protein>
    <submittedName>
        <fullName evidence="1">Uncharacterized protein</fullName>
    </submittedName>
</protein>
<proteinExistence type="predicted"/>
<evidence type="ECO:0000313" key="2">
    <source>
        <dbReference type="Proteomes" id="UP001497700"/>
    </source>
</evidence>
<accession>A0ACB9YS77</accession>
<sequence>MYQSIHHFKRDQNVAEDLHSTETASTSDSKSSIFSARNPRLFSHSPYHTTPSHSRSSSQDLDQRQKMDVELTGIGHKAESLTADSLRTARPSPASHDPNKQSPSQQNQHVPFYYAVNHHTVSHPPYMSVAAGMLQPNKGDTAMVDEDDPILTPDKSPSSSYSPDLSIIGVGSGLTDSLFPDTPSSGEILSGSEASSADEDLDLEKSADEALSRWFGISLHRLVAPFRVIYAFEQVKRECAGILQDEGHYQPDEDEDDEESQADPYDAGESSRSTPNGRPWTNKTSPSPFGDKRRLSNRVSKAGSSPDGYVKVRGKNKKHRSERELSCPYRKRNPNRFNVREHEQCANKSYQTLSDVKRHLQSHHLRLICTRCRCPFDRASDLLAHSQRCSAPPQPHTNVQPTDPEDGFDQTMDDRLRSRGNSLKIDEWKDLYQAPFPTDNITPDPYFVPVVEDHDVLLKYKCNKQGFYQDIQELVARQPLDSIDSGDQLREDAMGLVQKLISTILECSKLGIDQDLSSQETHVDLAMQLSESLEDDFIDLTDEGNHASDHIFGSDRSNGTFSTPQYMTPADNQGMSEQDGSQQCLGNSQNMGFPPVYSAPQEIAQAYPYAEESVTYYNPTNTTIRPGFWPSIPVRHTTSLPGDLQGPLTSNNDINANQAFQWAPNDNYFINQNNYNETCPDPSFYIDDKGQFPTLPTNPM</sequence>
<dbReference type="EMBL" id="MU393529">
    <property type="protein sequence ID" value="KAI4862285.1"/>
    <property type="molecule type" value="Genomic_DNA"/>
</dbReference>
<keyword evidence="2" id="KW-1185">Reference proteome</keyword>
<reference evidence="1 2" key="1">
    <citation type="journal article" date="2022" name="New Phytol.">
        <title>Ecological generalism drives hyperdiversity of secondary metabolite gene clusters in xylarialean endophytes.</title>
        <authorList>
            <person name="Franco M.E.E."/>
            <person name="Wisecaver J.H."/>
            <person name="Arnold A.E."/>
            <person name="Ju Y.M."/>
            <person name="Slot J.C."/>
            <person name="Ahrendt S."/>
            <person name="Moore L.P."/>
            <person name="Eastman K.E."/>
            <person name="Scott K."/>
            <person name="Konkel Z."/>
            <person name="Mondo S.J."/>
            <person name="Kuo A."/>
            <person name="Hayes R.D."/>
            <person name="Haridas S."/>
            <person name="Andreopoulos B."/>
            <person name="Riley R."/>
            <person name="LaButti K."/>
            <person name="Pangilinan J."/>
            <person name="Lipzen A."/>
            <person name="Amirebrahimi M."/>
            <person name="Yan J."/>
            <person name="Adam C."/>
            <person name="Keymanesh K."/>
            <person name="Ng V."/>
            <person name="Louie K."/>
            <person name="Northen T."/>
            <person name="Drula E."/>
            <person name="Henrissat B."/>
            <person name="Hsieh H.M."/>
            <person name="Youens-Clark K."/>
            <person name="Lutzoni F."/>
            <person name="Miadlikowska J."/>
            <person name="Eastwood D.C."/>
            <person name="Hamelin R.C."/>
            <person name="Grigoriev I.V."/>
            <person name="U'Ren J.M."/>
        </authorList>
    </citation>
    <scope>NUCLEOTIDE SEQUENCE [LARGE SCALE GENOMIC DNA]</scope>
    <source>
        <strain evidence="1 2">CBS 119005</strain>
    </source>
</reference>
<dbReference type="Proteomes" id="UP001497700">
    <property type="component" value="Unassembled WGS sequence"/>
</dbReference>
<comment type="caution">
    <text evidence="1">The sequence shown here is derived from an EMBL/GenBank/DDBJ whole genome shotgun (WGS) entry which is preliminary data.</text>
</comment>
<gene>
    <name evidence="1" type="ORF">F4820DRAFT_26897</name>
</gene>
<organism evidence="1 2">
    <name type="scientific">Hypoxylon rubiginosum</name>
    <dbReference type="NCBI Taxonomy" id="110542"/>
    <lineage>
        <taxon>Eukaryota</taxon>
        <taxon>Fungi</taxon>
        <taxon>Dikarya</taxon>
        <taxon>Ascomycota</taxon>
        <taxon>Pezizomycotina</taxon>
        <taxon>Sordariomycetes</taxon>
        <taxon>Xylariomycetidae</taxon>
        <taxon>Xylariales</taxon>
        <taxon>Hypoxylaceae</taxon>
        <taxon>Hypoxylon</taxon>
    </lineage>
</organism>
<evidence type="ECO:0000313" key="1">
    <source>
        <dbReference type="EMBL" id="KAI4862285.1"/>
    </source>
</evidence>
<name>A0ACB9YS77_9PEZI</name>